<organism evidence="3 4">
    <name type="scientific">Acrasis kona</name>
    <dbReference type="NCBI Taxonomy" id="1008807"/>
    <lineage>
        <taxon>Eukaryota</taxon>
        <taxon>Discoba</taxon>
        <taxon>Heterolobosea</taxon>
        <taxon>Tetramitia</taxon>
        <taxon>Eutetramitia</taxon>
        <taxon>Acrasidae</taxon>
        <taxon>Acrasis</taxon>
    </lineage>
</organism>
<feature type="non-terminal residue" evidence="3">
    <location>
        <position position="96"/>
    </location>
</feature>
<feature type="region of interest" description="Disordered" evidence="1">
    <location>
        <begin position="41"/>
        <end position="96"/>
    </location>
</feature>
<comment type="caution">
    <text evidence="3">The sequence shown here is derived from an EMBL/GenBank/DDBJ whole genome shotgun (WGS) entry which is preliminary data.</text>
</comment>
<dbReference type="EMBL" id="JAOPGA020000682">
    <property type="protein sequence ID" value="KAL0480657.1"/>
    <property type="molecule type" value="Genomic_DNA"/>
</dbReference>
<accession>A0AAW2YU57</accession>
<dbReference type="AlphaFoldDB" id="A0AAW2YU57"/>
<evidence type="ECO:0000313" key="4">
    <source>
        <dbReference type="Proteomes" id="UP001431209"/>
    </source>
</evidence>
<dbReference type="Proteomes" id="UP001431209">
    <property type="component" value="Unassembled WGS sequence"/>
</dbReference>
<dbReference type="Pfam" id="PF11160">
    <property type="entry name" value="Hva1_TUDOR"/>
    <property type="match status" value="1"/>
</dbReference>
<proteinExistence type="predicted"/>
<dbReference type="Gene3D" id="2.30.30.1060">
    <property type="match status" value="1"/>
</dbReference>
<keyword evidence="4" id="KW-1185">Reference proteome</keyword>
<protein>
    <recommendedName>
        <fullName evidence="2">Hypervirulence associated protein TUDOR domain-containing protein</fullName>
    </recommendedName>
</protein>
<evidence type="ECO:0000313" key="3">
    <source>
        <dbReference type="EMBL" id="KAL0480657.1"/>
    </source>
</evidence>
<feature type="compositionally biased region" description="Basic and acidic residues" evidence="1">
    <location>
        <begin position="41"/>
        <end position="76"/>
    </location>
</feature>
<name>A0AAW2YU57_9EUKA</name>
<evidence type="ECO:0000256" key="1">
    <source>
        <dbReference type="SAM" id="MobiDB-lite"/>
    </source>
</evidence>
<reference evidence="3 4" key="1">
    <citation type="submission" date="2024-03" db="EMBL/GenBank/DDBJ databases">
        <title>The Acrasis kona genome and developmental transcriptomes reveal deep origins of eukaryotic multicellular pathways.</title>
        <authorList>
            <person name="Sheikh S."/>
            <person name="Fu C.-J."/>
            <person name="Brown M.W."/>
            <person name="Baldauf S.L."/>
        </authorList>
    </citation>
    <scope>NUCLEOTIDE SEQUENCE [LARGE SCALE GENOMIC DNA]</scope>
    <source>
        <strain evidence="3 4">ATCC MYA-3509</strain>
    </source>
</reference>
<gene>
    <name evidence="3" type="ORF">AKO1_006881</name>
</gene>
<feature type="domain" description="Hypervirulence associated protein TUDOR" evidence="2">
    <location>
        <begin position="13"/>
        <end position="71"/>
    </location>
</feature>
<evidence type="ECO:0000259" key="2">
    <source>
        <dbReference type="Pfam" id="PF11160"/>
    </source>
</evidence>
<dbReference type="InterPro" id="IPR021331">
    <property type="entry name" value="Hva1_TUDOR"/>
</dbReference>
<sequence length="96" mass="10798">MSEENSIEDFKEGDKVQWNYAGNQIQGTVVDIVDKPMDIKSHHVDASKSDPEVLVKSDKTGKKAAHRPESIQKLDDQGEDENEQKVSESQDQEQEA</sequence>